<feature type="compositionally biased region" description="Polar residues" evidence="2">
    <location>
        <begin position="353"/>
        <end position="370"/>
    </location>
</feature>
<proteinExistence type="predicted"/>
<dbReference type="PANTHER" id="PTHR40642">
    <property type="entry name" value="YALI0F31295P"/>
    <property type="match status" value="1"/>
</dbReference>
<organism evidence="3 4">
    <name type="scientific">Fusarium kuroshium</name>
    <dbReference type="NCBI Taxonomy" id="2010991"/>
    <lineage>
        <taxon>Eukaryota</taxon>
        <taxon>Fungi</taxon>
        <taxon>Dikarya</taxon>
        <taxon>Ascomycota</taxon>
        <taxon>Pezizomycotina</taxon>
        <taxon>Sordariomycetes</taxon>
        <taxon>Hypocreomycetidae</taxon>
        <taxon>Hypocreales</taxon>
        <taxon>Nectriaceae</taxon>
        <taxon>Fusarium</taxon>
        <taxon>Fusarium solani species complex</taxon>
    </lineage>
</organism>
<comment type="caution">
    <text evidence="3">The sequence shown here is derived from an EMBL/GenBank/DDBJ whole genome shotgun (WGS) entry which is preliminary data.</text>
</comment>
<keyword evidence="4" id="KW-1185">Reference proteome</keyword>
<evidence type="ECO:0000256" key="2">
    <source>
        <dbReference type="SAM" id="MobiDB-lite"/>
    </source>
</evidence>
<feature type="compositionally biased region" description="Basic and acidic residues" evidence="2">
    <location>
        <begin position="383"/>
        <end position="409"/>
    </location>
</feature>
<accession>A0A3M2S747</accession>
<protein>
    <submittedName>
        <fullName evidence="3">Uncharacterized protein</fullName>
    </submittedName>
</protein>
<dbReference type="Pfam" id="PF12720">
    <property type="entry name" value="DUF3807"/>
    <property type="match status" value="1"/>
</dbReference>
<evidence type="ECO:0000256" key="1">
    <source>
        <dbReference type="SAM" id="Coils"/>
    </source>
</evidence>
<feature type="region of interest" description="Disordered" evidence="2">
    <location>
        <begin position="1"/>
        <end position="69"/>
    </location>
</feature>
<feature type="compositionally biased region" description="Polar residues" evidence="2">
    <location>
        <begin position="32"/>
        <end position="45"/>
    </location>
</feature>
<reference evidence="3 4" key="1">
    <citation type="submission" date="2017-06" db="EMBL/GenBank/DDBJ databases">
        <title>Comparative genomic analysis of Ambrosia Fusariam Clade fungi.</title>
        <authorList>
            <person name="Stajich J.E."/>
            <person name="Carrillo J."/>
            <person name="Kijimoto T."/>
            <person name="Eskalen A."/>
            <person name="O'Donnell K."/>
            <person name="Kasson M."/>
        </authorList>
    </citation>
    <scope>NUCLEOTIDE SEQUENCE [LARGE SCALE GENOMIC DNA]</scope>
    <source>
        <strain evidence="3">UCR3666</strain>
    </source>
</reference>
<dbReference type="PANTHER" id="PTHR40642:SF1">
    <property type="entry name" value="YALI0F31295P"/>
    <property type="match status" value="1"/>
</dbReference>
<feature type="coiled-coil region" evidence="1">
    <location>
        <begin position="71"/>
        <end position="98"/>
    </location>
</feature>
<evidence type="ECO:0000313" key="4">
    <source>
        <dbReference type="Proteomes" id="UP000277212"/>
    </source>
</evidence>
<feature type="region of interest" description="Disordered" evidence="2">
    <location>
        <begin position="325"/>
        <end position="409"/>
    </location>
</feature>
<dbReference type="OrthoDB" id="5335351at2759"/>
<name>A0A3M2S747_9HYPO</name>
<dbReference type="AlphaFoldDB" id="A0A3M2S747"/>
<feature type="compositionally biased region" description="Basic residues" evidence="2">
    <location>
        <begin position="371"/>
        <end position="382"/>
    </location>
</feature>
<feature type="compositionally biased region" description="Basic and acidic residues" evidence="2">
    <location>
        <begin position="325"/>
        <end position="335"/>
    </location>
</feature>
<dbReference type="STRING" id="2010991.A0A3M2S747"/>
<sequence length="409" mass="46643">MSPSPPPQSIDEKPPLEDGQTSPLESQDAAAMSSSQRRPYANSKTPEPRGDQQAASSDPPDTPGVLDPFDWDEFEARYESALRDADEHEREIMKEAEALSKYFKVWASAASAHDDERAAKRLQTRRRFVNLSEDRMERKQEHYDQVVRAFENALALLKSQRPWPIHVEPIWNFLDFFFHEEHISPYLGTHFEAGMALPDRQPGFLELLNRWFMGALGGGHVTRRVHENKDMTQQRDVSAEAEYGVPSVSKDDLFAFHEAHFSQAAITSFGTTFINPPDKQHIQDDMDYDEWEEEDDGLGYYPDGVKRTLTDEQIEIFRHSELEALRKKQEKESDAKTVGSSDEPMDLSDDSPAPTQTGATSSALPTSFQTNKKRKKKKGSKRGRPEPKPDLRKRTWDVVDKGLDSLDYD</sequence>
<gene>
    <name evidence="3" type="ORF">CDV36_007407</name>
</gene>
<evidence type="ECO:0000313" key="3">
    <source>
        <dbReference type="EMBL" id="RMJ12945.1"/>
    </source>
</evidence>
<dbReference type="InterPro" id="IPR024526">
    <property type="entry name" value="DUF3807"/>
</dbReference>
<dbReference type="EMBL" id="NKUJ01000121">
    <property type="protein sequence ID" value="RMJ12945.1"/>
    <property type="molecule type" value="Genomic_DNA"/>
</dbReference>
<keyword evidence="1" id="KW-0175">Coiled coil</keyword>
<dbReference type="Proteomes" id="UP000277212">
    <property type="component" value="Unassembled WGS sequence"/>
</dbReference>